<proteinExistence type="inferred from homology"/>
<protein>
    <submittedName>
        <fullName evidence="7">Processive 1,2-diacylglycerol beta-glucosyltransferase</fullName>
    </submittedName>
</protein>
<evidence type="ECO:0000259" key="5">
    <source>
        <dbReference type="Pfam" id="PF04101"/>
    </source>
</evidence>
<comment type="similarity">
    <text evidence="2">Belongs to the glycosyltransferase 28 family.</text>
</comment>
<dbReference type="PANTHER" id="PTHR43025">
    <property type="entry name" value="MONOGALACTOSYLDIACYLGLYCEROL SYNTHASE"/>
    <property type="match status" value="1"/>
</dbReference>
<evidence type="ECO:0000256" key="3">
    <source>
        <dbReference type="ARBA" id="ARBA00022676"/>
    </source>
</evidence>
<dbReference type="Pfam" id="PF04101">
    <property type="entry name" value="Glyco_tran_28_C"/>
    <property type="match status" value="1"/>
</dbReference>
<evidence type="ECO:0000313" key="7">
    <source>
        <dbReference type="EMBL" id="SMD04520.1"/>
    </source>
</evidence>
<keyword evidence="8" id="KW-1185">Reference proteome</keyword>
<dbReference type="GO" id="GO:0009247">
    <property type="term" value="P:glycolipid biosynthetic process"/>
    <property type="evidence" value="ECO:0007669"/>
    <property type="project" value="InterPro"/>
</dbReference>
<dbReference type="EMBL" id="FWXI01000020">
    <property type="protein sequence ID" value="SMD04520.1"/>
    <property type="molecule type" value="Genomic_DNA"/>
</dbReference>
<dbReference type="InterPro" id="IPR007235">
    <property type="entry name" value="Glyco_trans_28_C"/>
</dbReference>
<dbReference type="InterPro" id="IPR050519">
    <property type="entry name" value="Glycosyltransf_28_UgtP"/>
</dbReference>
<evidence type="ECO:0000256" key="2">
    <source>
        <dbReference type="ARBA" id="ARBA00006962"/>
    </source>
</evidence>
<dbReference type="GO" id="GO:0016758">
    <property type="term" value="F:hexosyltransferase activity"/>
    <property type="evidence" value="ECO:0007669"/>
    <property type="project" value="InterPro"/>
</dbReference>
<evidence type="ECO:0000256" key="1">
    <source>
        <dbReference type="ARBA" id="ARBA00004370"/>
    </source>
</evidence>
<reference evidence="7 8" key="1">
    <citation type="submission" date="2017-04" db="EMBL/GenBank/DDBJ databases">
        <authorList>
            <person name="Afonso C.L."/>
            <person name="Miller P.J."/>
            <person name="Scott M.A."/>
            <person name="Spackman E."/>
            <person name="Goraichik I."/>
            <person name="Dimitrov K.M."/>
            <person name="Suarez D.L."/>
            <person name="Swayne D.E."/>
        </authorList>
    </citation>
    <scope>NUCLEOTIDE SEQUENCE [LARGE SCALE GENOMIC DNA]</scope>
    <source>
        <strain evidence="7 8">DSM 5090</strain>
    </source>
</reference>
<evidence type="ECO:0000259" key="6">
    <source>
        <dbReference type="Pfam" id="PF06925"/>
    </source>
</evidence>
<name>A0A1W2E435_9FIRM</name>
<dbReference type="Pfam" id="PF06925">
    <property type="entry name" value="MGDG_synth"/>
    <property type="match status" value="1"/>
</dbReference>
<dbReference type="SUPFAM" id="SSF53756">
    <property type="entry name" value="UDP-Glycosyltransferase/glycogen phosphorylase"/>
    <property type="match status" value="1"/>
</dbReference>
<comment type="subcellular location">
    <subcellularLocation>
        <location evidence="1">Membrane</location>
    </subcellularLocation>
</comment>
<sequence>MSSKIKPAKILLVSASVGAGHTQAARAVQTAIESQELAAAQVIDFMAGENSYLNTLVKEAYLKLIDNFPDMYDLLYRFSQMPLPGSKVQSLMAMAMKRSMLKLINIHRPDAIICTHPFPCGAAAYLKHTRRINTPLIGVITDFAIHRLWCYKETDLYFVATPELKQELVMHGIDQAHVYATGIPIGPKFSHIPATAEQRAARYALGFSNNHPIILLMGGGLGMGDLEQAVLAIDALHLPLNLVVVAGRNASLRRSLSAKAHALAHPVKVLGYTRHVPELMAAADLLITKPGALTISEALSMQLPLLLYQAIPGQEEENAAYLTRKGAALWAQNTYSLSNTVYELLTQPERLGYMREMATLLGRPAAAQTIASTISQELFRTGATMSGGRFF</sequence>
<dbReference type="STRING" id="112901.SAMN04488500_12064"/>
<evidence type="ECO:0000313" key="8">
    <source>
        <dbReference type="Proteomes" id="UP000192738"/>
    </source>
</evidence>
<dbReference type="Proteomes" id="UP000192738">
    <property type="component" value="Unassembled WGS sequence"/>
</dbReference>
<organism evidence="7 8">
    <name type="scientific">Sporomusa malonica</name>
    <dbReference type="NCBI Taxonomy" id="112901"/>
    <lineage>
        <taxon>Bacteria</taxon>
        <taxon>Bacillati</taxon>
        <taxon>Bacillota</taxon>
        <taxon>Negativicutes</taxon>
        <taxon>Selenomonadales</taxon>
        <taxon>Sporomusaceae</taxon>
        <taxon>Sporomusa</taxon>
    </lineage>
</organism>
<keyword evidence="3" id="KW-0328">Glycosyltransferase</keyword>
<dbReference type="PANTHER" id="PTHR43025:SF3">
    <property type="entry name" value="MONOGALACTOSYLDIACYLGLYCEROL SYNTHASE 1, CHLOROPLASTIC"/>
    <property type="match status" value="1"/>
</dbReference>
<feature type="domain" description="Glycosyl transferase family 28 C-terminal" evidence="5">
    <location>
        <begin position="213"/>
        <end position="368"/>
    </location>
</feature>
<gene>
    <name evidence="7" type="ORF">SAMN04488500_12064</name>
</gene>
<feature type="domain" description="Diacylglycerol glucosyltransferase N-terminal" evidence="6">
    <location>
        <begin position="21"/>
        <end position="185"/>
    </location>
</feature>
<dbReference type="GO" id="GO:0016020">
    <property type="term" value="C:membrane"/>
    <property type="evidence" value="ECO:0007669"/>
    <property type="project" value="UniProtKB-SubCell"/>
</dbReference>
<keyword evidence="4 7" id="KW-0808">Transferase</keyword>
<evidence type="ECO:0000256" key="4">
    <source>
        <dbReference type="ARBA" id="ARBA00022679"/>
    </source>
</evidence>
<dbReference type="RefSeq" id="WP_176215605.1">
    <property type="nucleotide sequence ID" value="NZ_CP155572.1"/>
</dbReference>
<dbReference type="Gene3D" id="3.40.50.2000">
    <property type="entry name" value="Glycogen Phosphorylase B"/>
    <property type="match status" value="1"/>
</dbReference>
<dbReference type="AlphaFoldDB" id="A0A1W2E435"/>
<accession>A0A1W2E435</accession>
<dbReference type="InterPro" id="IPR009695">
    <property type="entry name" value="Diacylglyc_glucosyltr_N"/>
</dbReference>